<dbReference type="PANTHER" id="PTHR31689">
    <property type="entry name" value="DIAMINOPIMELATE EPIMERASE, CHLOROPLASTIC"/>
    <property type="match status" value="1"/>
</dbReference>
<reference evidence="5 6" key="1">
    <citation type="submission" date="2020-08" db="EMBL/GenBank/DDBJ databases">
        <title>Genomic Encyclopedia of Type Strains, Phase IV (KMG-V): Genome sequencing to study the core and pangenomes of soil and plant-associated prokaryotes.</title>
        <authorList>
            <person name="Whitman W."/>
        </authorList>
    </citation>
    <scope>NUCLEOTIDE SEQUENCE [LARGE SCALE GENOMIC DNA]</scope>
    <source>
        <strain evidence="5 6">SEMIA 415</strain>
    </source>
</reference>
<comment type="caution">
    <text evidence="5">The sequence shown here is derived from an EMBL/GenBank/DDBJ whole genome shotgun (WGS) entry which is preliminary data.</text>
</comment>
<comment type="catalytic activity">
    <reaction evidence="3">
        <text>(2S,6S)-2,6-diaminopimelate = meso-2,6-diaminopimelate</text>
        <dbReference type="Rhea" id="RHEA:15393"/>
        <dbReference type="ChEBI" id="CHEBI:57609"/>
        <dbReference type="ChEBI" id="CHEBI:57791"/>
        <dbReference type="EC" id="5.1.1.7"/>
    </reaction>
</comment>
<protein>
    <recommendedName>
        <fullName evidence="3 4">Diaminopimelate epimerase</fullName>
        <shortName evidence="3">DAP epimerase</shortName>
        <ecNumber evidence="3 4">5.1.1.7</ecNumber>
    </recommendedName>
    <alternativeName>
        <fullName evidence="3">PLP-independent amino acid racemase</fullName>
    </alternativeName>
</protein>
<evidence type="ECO:0000256" key="3">
    <source>
        <dbReference type="HAMAP-Rule" id="MF_00197"/>
    </source>
</evidence>
<gene>
    <name evidence="3" type="primary">dapF</name>
    <name evidence="5" type="ORF">GGE16_002196</name>
</gene>
<dbReference type="AlphaFoldDB" id="A0AAE2SW09"/>
<name>A0AAE2SW09_RHILE</name>
<evidence type="ECO:0000256" key="2">
    <source>
        <dbReference type="ARBA" id="ARBA00023235"/>
    </source>
</evidence>
<feature type="binding site" evidence="3">
    <location>
        <position position="46"/>
    </location>
    <ligand>
        <name>substrate</name>
    </ligand>
</feature>
<dbReference type="EC" id="5.1.1.7" evidence="3 4"/>
<keyword evidence="2 3" id="KW-0413">Isomerase</keyword>
<comment type="subcellular location">
    <subcellularLocation>
        <location evidence="3">Cytoplasm</location>
    </subcellularLocation>
</comment>
<evidence type="ECO:0000256" key="4">
    <source>
        <dbReference type="NCBIfam" id="TIGR00652"/>
    </source>
</evidence>
<dbReference type="HAMAP" id="MF_00197">
    <property type="entry name" value="DAP_epimerase"/>
    <property type="match status" value="1"/>
</dbReference>
<keyword evidence="3" id="KW-0963">Cytoplasm</keyword>
<dbReference type="PANTHER" id="PTHR31689:SF0">
    <property type="entry name" value="DIAMINOPIMELATE EPIMERASE"/>
    <property type="match status" value="1"/>
</dbReference>
<feature type="binding site" evidence="3">
    <location>
        <position position="150"/>
    </location>
    <ligand>
        <name>substrate</name>
    </ligand>
</feature>
<dbReference type="GO" id="GO:0009089">
    <property type="term" value="P:lysine biosynthetic process via diaminopimelate"/>
    <property type="evidence" value="ECO:0007669"/>
    <property type="project" value="UniProtKB-UniRule"/>
</dbReference>
<comment type="pathway">
    <text evidence="3">Amino-acid biosynthesis; L-lysine biosynthesis via DAP pathway; DL-2,6-diaminopimelate from LL-2,6-diaminopimelate: step 1/1.</text>
</comment>
<comment type="similarity">
    <text evidence="1 3">Belongs to the diaminopimelate epimerase family.</text>
</comment>
<feature type="site" description="Could be important to modulate the pK values of the two catalytic cysteine residues" evidence="3">
    <location>
        <position position="152"/>
    </location>
</feature>
<feature type="binding site" evidence="3">
    <location>
        <position position="183"/>
    </location>
    <ligand>
        <name>substrate</name>
    </ligand>
</feature>
<comment type="function">
    <text evidence="3">Catalyzes the stereoinversion of LL-2,6-diaminopimelate (L,L-DAP) to meso-diaminopimelate (meso-DAP), a precursor of L-lysine and an essential component of the bacterial peptidoglycan.</text>
</comment>
<proteinExistence type="inferred from homology"/>
<dbReference type="Gene3D" id="3.10.310.10">
    <property type="entry name" value="Diaminopimelate Epimerase, Chain A, domain 1"/>
    <property type="match status" value="2"/>
</dbReference>
<accession>A0AAE2SW09</accession>
<keyword evidence="3" id="KW-0028">Amino-acid biosynthesis</keyword>
<evidence type="ECO:0000256" key="1">
    <source>
        <dbReference type="ARBA" id="ARBA00010219"/>
    </source>
</evidence>
<keyword evidence="3" id="KW-0457">Lysine biosynthesis</keyword>
<comment type="caution">
    <text evidence="3">Lacks conserved residue(s) required for the propagation of feature annotation.</text>
</comment>
<dbReference type="Pfam" id="PF01678">
    <property type="entry name" value="DAP_epimerase"/>
    <property type="match status" value="2"/>
</dbReference>
<dbReference type="InterPro" id="IPR001653">
    <property type="entry name" value="DAP_epimerase_DapF"/>
</dbReference>
<sequence length="272" mass="29405">MSFSFQKMHANGDDFVVVDLRGQANKINQNIAKRLGDRNRGIGFNQLAVMSDCDDAAVRLTFWNPDGSMLDACGSATRGVAWKLLRETGSSSVIVRTNRGLLNCSLETDGLISVDMGEPFLHWRDVPIAQEVDTLVLPLPGTPTACSMGNPHCTFFVEDLEAVDVEALGPEIESHPLFPQKTNVHFVQVLSPTRIRLRIWERGGGIPLGSGSCSCGAAVNGIRRGLLDDSVEVECDGGTVTVRWDGTGSVFLTGPVEPNFSGVWFEGPSRNS</sequence>
<evidence type="ECO:0000313" key="5">
    <source>
        <dbReference type="EMBL" id="MBB4290156.1"/>
    </source>
</evidence>
<feature type="binding site" evidence="3">
    <location>
        <begin position="201"/>
        <end position="202"/>
    </location>
    <ligand>
        <name>substrate</name>
    </ligand>
</feature>
<dbReference type="GO" id="GO:0005829">
    <property type="term" value="C:cytosol"/>
    <property type="evidence" value="ECO:0007669"/>
    <property type="project" value="TreeGrafter"/>
</dbReference>
<feature type="binding site" evidence="3">
    <location>
        <position position="64"/>
    </location>
    <ligand>
        <name>substrate</name>
    </ligand>
</feature>
<dbReference type="SUPFAM" id="SSF54506">
    <property type="entry name" value="Diaminopimelate epimerase-like"/>
    <property type="match status" value="2"/>
</dbReference>
<dbReference type="EMBL" id="JACIGO010000002">
    <property type="protein sequence ID" value="MBB4290156.1"/>
    <property type="molecule type" value="Genomic_DNA"/>
</dbReference>
<comment type="subunit">
    <text evidence="3">Homodimer.</text>
</comment>
<dbReference type="RefSeq" id="WP_183607172.1">
    <property type="nucleotide sequence ID" value="NZ_JACHAZ010000001.1"/>
</dbReference>
<feature type="active site" description="Proton donor" evidence="3">
    <location>
        <position position="73"/>
    </location>
</feature>
<evidence type="ECO:0000313" key="6">
    <source>
        <dbReference type="Proteomes" id="UP000538507"/>
    </source>
</evidence>
<organism evidence="5 6">
    <name type="scientific">Rhizobium leguminosarum</name>
    <dbReference type="NCBI Taxonomy" id="384"/>
    <lineage>
        <taxon>Bacteria</taxon>
        <taxon>Pseudomonadati</taxon>
        <taxon>Pseudomonadota</taxon>
        <taxon>Alphaproteobacteria</taxon>
        <taxon>Hyphomicrobiales</taxon>
        <taxon>Rhizobiaceae</taxon>
        <taxon>Rhizobium/Agrobacterium group</taxon>
        <taxon>Rhizobium</taxon>
    </lineage>
</organism>
<feature type="binding site" evidence="3">
    <location>
        <begin position="211"/>
        <end position="212"/>
    </location>
    <ligand>
        <name>substrate</name>
    </ligand>
</feature>
<dbReference type="GO" id="GO:0008837">
    <property type="term" value="F:diaminopimelate epimerase activity"/>
    <property type="evidence" value="ECO:0007669"/>
    <property type="project" value="UniProtKB-UniRule"/>
</dbReference>
<dbReference type="Proteomes" id="UP000538507">
    <property type="component" value="Unassembled WGS sequence"/>
</dbReference>
<dbReference type="NCBIfam" id="TIGR00652">
    <property type="entry name" value="DapF"/>
    <property type="match status" value="1"/>
</dbReference>
<feature type="site" description="Could be important to modulate the pK values of the two catalytic cysteine residues" evidence="3">
    <location>
        <position position="201"/>
    </location>
</feature>